<keyword evidence="7" id="KW-1185">Reference proteome</keyword>
<gene>
    <name evidence="6" type="ORF">PCON_01185</name>
</gene>
<dbReference type="STRING" id="1076935.U4LU84"/>
<feature type="region of interest" description="Disordered" evidence="4">
    <location>
        <begin position="1"/>
        <end position="206"/>
    </location>
</feature>
<evidence type="ECO:0000313" key="7">
    <source>
        <dbReference type="Proteomes" id="UP000018144"/>
    </source>
</evidence>
<dbReference type="GO" id="GO:0005085">
    <property type="term" value="F:guanyl-nucleotide exchange factor activity"/>
    <property type="evidence" value="ECO:0007669"/>
    <property type="project" value="TreeGrafter"/>
</dbReference>
<dbReference type="InterPro" id="IPR009091">
    <property type="entry name" value="RCC1/BLIP-II"/>
</dbReference>
<dbReference type="PANTHER" id="PTHR45982">
    <property type="entry name" value="REGULATOR OF CHROMOSOME CONDENSATION"/>
    <property type="match status" value="1"/>
</dbReference>
<dbReference type="PRINTS" id="PR00633">
    <property type="entry name" value="RCCNDNSATION"/>
</dbReference>
<protein>
    <submittedName>
        <fullName evidence="6">Similar to Protein pim1 acc. no. P28745</fullName>
    </submittedName>
</protein>
<accession>U4LU84</accession>
<keyword evidence="2" id="KW-0677">Repeat</keyword>
<dbReference type="OMA" id="RPAKLTY"/>
<dbReference type="AlphaFoldDB" id="U4LU84"/>
<dbReference type="EMBL" id="HF936097">
    <property type="protein sequence ID" value="CCX33475.1"/>
    <property type="molecule type" value="Genomic_DNA"/>
</dbReference>
<feature type="repeat" description="RCC1" evidence="3">
    <location>
        <begin position="269"/>
        <end position="344"/>
    </location>
</feature>
<feature type="repeat" description="RCC1" evidence="3">
    <location>
        <begin position="345"/>
        <end position="397"/>
    </location>
</feature>
<dbReference type="GO" id="GO:0005737">
    <property type="term" value="C:cytoplasm"/>
    <property type="evidence" value="ECO:0007669"/>
    <property type="project" value="TreeGrafter"/>
</dbReference>
<dbReference type="Proteomes" id="UP000018144">
    <property type="component" value="Unassembled WGS sequence"/>
</dbReference>
<feature type="repeat" description="RCC1" evidence="3">
    <location>
        <begin position="579"/>
        <end position="632"/>
    </location>
</feature>
<dbReference type="PROSITE" id="PS50012">
    <property type="entry name" value="RCC1_3"/>
    <property type="match status" value="7"/>
</dbReference>
<feature type="domain" description="RCC1-like" evidence="5">
    <location>
        <begin position="214"/>
        <end position="627"/>
    </location>
</feature>
<feature type="repeat" description="RCC1" evidence="3">
    <location>
        <begin position="453"/>
        <end position="513"/>
    </location>
</feature>
<organism evidence="6 7">
    <name type="scientific">Pyronema omphalodes (strain CBS 100304)</name>
    <name type="common">Pyronema confluens</name>
    <dbReference type="NCBI Taxonomy" id="1076935"/>
    <lineage>
        <taxon>Eukaryota</taxon>
        <taxon>Fungi</taxon>
        <taxon>Dikarya</taxon>
        <taxon>Ascomycota</taxon>
        <taxon>Pezizomycotina</taxon>
        <taxon>Pezizomycetes</taxon>
        <taxon>Pezizales</taxon>
        <taxon>Pyronemataceae</taxon>
        <taxon>Pyronema</taxon>
    </lineage>
</organism>
<dbReference type="InterPro" id="IPR058923">
    <property type="entry name" value="RCC1-like_dom"/>
</dbReference>
<dbReference type="PANTHER" id="PTHR45982:SF1">
    <property type="entry name" value="REGULATOR OF CHROMOSOME CONDENSATION"/>
    <property type="match status" value="1"/>
</dbReference>
<evidence type="ECO:0000256" key="3">
    <source>
        <dbReference type="PROSITE-ProRule" id="PRU00235"/>
    </source>
</evidence>
<evidence type="ECO:0000256" key="4">
    <source>
        <dbReference type="SAM" id="MobiDB-lite"/>
    </source>
</evidence>
<name>U4LU84_PYROM</name>
<feature type="compositionally biased region" description="Low complexity" evidence="4">
    <location>
        <begin position="38"/>
        <end position="57"/>
    </location>
</feature>
<dbReference type="PROSITE" id="PS00625">
    <property type="entry name" value="RCC1_1"/>
    <property type="match status" value="1"/>
</dbReference>
<reference evidence="6 7" key="1">
    <citation type="journal article" date="2013" name="PLoS Genet.">
        <title>The genome and development-dependent transcriptomes of Pyronema confluens: a window into fungal evolution.</title>
        <authorList>
            <person name="Traeger S."/>
            <person name="Altegoer F."/>
            <person name="Freitag M."/>
            <person name="Gabaldon T."/>
            <person name="Kempken F."/>
            <person name="Kumar A."/>
            <person name="Marcet-Houben M."/>
            <person name="Poggeler S."/>
            <person name="Stajich J.E."/>
            <person name="Nowrousian M."/>
        </authorList>
    </citation>
    <scope>NUCLEOTIDE SEQUENCE [LARGE SCALE GENOMIC DNA]</scope>
    <source>
        <strain evidence="7">CBS 100304</strain>
        <tissue evidence="6">Vegetative mycelium</tissue>
    </source>
</reference>
<evidence type="ECO:0000313" key="6">
    <source>
        <dbReference type="EMBL" id="CCX33475.1"/>
    </source>
</evidence>
<feature type="compositionally biased region" description="Basic residues" evidence="4">
    <location>
        <begin position="149"/>
        <end position="162"/>
    </location>
</feature>
<feature type="compositionally biased region" description="Basic and acidic residues" evidence="4">
    <location>
        <begin position="167"/>
        <end position="197"/>
    </location>
</feature>
<dbReference type="InterPro" id="IPR051553">
    <property type="entry name" value="Ran_GTPase-activating"/>
</dbReference>
<feature type="compositionally biased region" description="Low complexity" evidence="4">
    <location>
        <begin position="121"/>
        <end position="143"/>
    </location>
</feature>
<dbReference type="Gene3D" id="2.130.10.30">
    <property type="entry name" value="Regulator of chromosome condensation 1/beta-lactamase-inhibitor protein II"/>
    <property type="match status" value="1"/>
</dbReference>
<keyword evidence="1" id="KW-0344">Guanine-nucleotide releasing factor</keyword>
<feature type="repeat" description="RCC1" evidence="3">
    <location>
        <begin position="514"/>
        <end position="577"/>
    </location>
</feature>
<feature type="region of interest" description="Disordered" evidence="4">
    <location>
        <begin position="290"/>
        <end position="317"/>
    </location>
</feature>
<evidence type="ECO:0000256" key="2">
    <source>
        <dbReference type="ARBA" id="ARBA00022737"/>
    </source>
</evidence>
<dbReference type="eggNOG" id="KOG1426">
    <property type="taxonomic scope" value="Eukaryota"/>
</dbReference>
<dbReference type="SUPFAM" id="SSF50985">
    <property type="entry name" value="RCC1/BLIP-II"/>
    <property type="match status" value="1"/>
</dbReference>
<dbReference type="Pfam" id="PF25390">
    <property type="entry name" value="WD40_RLD"/>
    <property type="match status" value="1"/>
</dbReference>
<feature type="compositionally biased region" description="Basic and acidic residues" evidence="4">
    <location>
        <begin position="83"/>
        <end position="119"/>
    </location>
</feature>
<feature type="compositionally biased region" description="Acidic residues" evidence="4">
    <location>
        <begin position="298"/>
        <end position="314"/>
    </location>
</feature>
<evidence type="ECO:0000259" key="5">
    <source>
        <dbReference type="Pfam" id="PF25390"/>
    </source>
</evidence>
<feature type="repeat" description="RCC1" evidence="3">
    <location>
        <begin position="398"/>
        <end position="452"/>
    </location>
</feature>
<dbReference type="OrthoDB" id="61110at2759"/>
<feature type="repeat" description="RCC1" evidence="3">
    <location>
        <begin position="212"/>
        <end position="268"/>
    </location>
</feature>
<evidence type="ECO:0000256" key="1">
    <source>
        <dbReference type="ARBA" id="ARBA00022658"/>
    </source>
</evidence>
<proteinExistence type="predicted"/>
<dbReference type="InterPro" id="IPR000408">
    <property type="entry name" value="Reg_chr_condens"/>
</dbReference>
<sequence length="638" mass="67864">MPPKRVTKRKADALEESTTATNQVVADAPIETEKPTPKKAATSKKAAAPKKAPTAPTRVSSRAPPKKLTPETSEPPAKKQRSSPKDKAALKEKPAPKEKPAVKEKPAPKAKPAPKEKAAPKAKAATAKATKAAKPAAKVAGKPIDAKKVEKKKAAPKVKAVPKPKAAPKEKPVPKPKAAPKEKPAPKPKAPPKEKPAPKPLAKLTSPPTEKLSVFAFGTGELGELGLGPQPNAKIVKRPRLNAFLDRESVGISAIAYGGMHGACLTHDGKVYTWGVNDLGALGRITSADGDKLKDANEDSDSEDEENNPLNEDESTPKLVTFPEGTIITRIAAGDSITFAVTDTGLVYGWGTFRSNEGVLGFSSTTRIQQTPVLIKELKNIISIVCGNDHAIALDNKGKAWAWGSGQQSQLGRRVVERTRLQGTIPREIGIPRKKVASIHSGSYHSFAITTDGLVYAWGLNTFAQCGIYQEQDQKDEGSSTIVQVPTRVKSLEKWKIVDLDGGDRHSIALSSEGDLLAWGRMDAHQVGISHEKVPQEDVILDVSGKPRCLIVPHVIMPQKFVAIASGSNHNIAIEKEEGAAYSWGFGDMHQCGLGAGNDVPEPTKIENTAVKDITLKMAACGGQQSILAGVPKETTTA</sequence>